<dbReference type="InterPro" id="IPR036162">
    <property type="entry name" value="Resolvase-like_N_sf"/>
</dbReference>
<dbReference type="Pfam" id="PF00239">
    <property type="entry name" value="Resolvase"/>
    <property type="match status" value="1"/>
</dbReference>
<dbReference type="InterPro" id="IPR050639">
    <property type="entry name" value="SSR_resolvase"/>
</dbReference>
<sequence>MLRNIVQSDTCVPLGMYRRVSMDKTLKGVASTWREVEEQVKEQDEAIRHLVATDPELQRRGGVLVRDYCDNDTPASDPFIVRDDFEALLRDLEAGVIHGVVFLHSDRLARLVYDAARICRVFEMNPDYIGRSVEGSVDLSTVEGRGMFVMQATMGNMEIGNIKRRTKRTNGRIARKGAMHSAPRAFGWGDDRKTLHETEAPFLLKHVRAVPGGLKVGTFRTRLVEFGYTPQLQKNSRSEGRREVQHSVAEEILTNPRNAGFRIYVPQDVRRSSGRLWLPDFIVNDPEGNPVMGDWERICSVDEFWACVNEIKRRKDDRKEGTQTEVHDTNVKYFLSGIARCGKCLSPMWSNPYTPGTSSYEKWGFRYACLTNQGGCGGVTRCGPPVDDLVEEAFLTGTRQGLGEAVEKAAEEVDETIHDARLSEINDEIDQVNERRKARRISMSKALDLIEELEQERDQLKKKKGNLSQQKKKRELLSPDALGEWPTLSMAEKRARLTQSIKSVIIHPMGRGKRFDPEFIEIVWREEDDEGTGATKAAATAE</sequence>
<dbReference type="CDD" id="cd00338">
    <property type="entry name" value="Ser_Recombinase"/>
    <property type="match status" value="1"/>
</dbReference>
<dbReference type="GO" id="GO:0000150">
    <property type="term" value="F:DNA strand exchange activity"/>
    <property type="evidence" value="ECO:0007669"/>
    <property type="project" value="InterPro"/>
</dbReference>
<accession>A0A0X3UQA0</accession>
<dbReference type="InterPro" id="IPR006119">
    <property type="entry name" value="Resolv_N"/>
</dbReference>
<dbReference type="AlphaFoldDB" id="A0A0X3UQA0"/>
<feature type="coiled-coil region" evidence="1">
    <location>
        <begin position="443"/>
        <end position="473"/>
    </location>
</feature>
<dbReference type="Proteomes" id="UP000053923">
    <property type="component" value="Unassembled WGS sequence"/>
</dbReference>
<dbReference type="EMBL" id="LLZG01000165">
    <property type="protein sequence ID" value="KUL34769.1"/>
    <property type="molecule type" value="Genomic_DNA"/>
</dbReference>
<dbReference type="Gene3D" id="3.40.50.1390">
    <property type="entry name" value="Resolvase, N-terminal catalytic domain"/>
    <property type="match status" value="1"/>
</dbReference>
<reference evidence="4" key="1">
    <citation type="submission" date="2015-10" db="EMBL/GenBank/DDBJ databases">
        <authorList>
            <person name="Ju K.-S."/>
            <person name="Doroghazi J.R."/>
            <person name="Metcalf W.W."/>
        </authorList>
    </citation>
    <scope>NUCLEOTIDE SEQUENCE [LARGE SCALE GENOMIC DNA]</scope>
    <source>
        <strain evidence="4">NRRL 3151</strain>
    </source>
</reference>
<dbReference type="InterPro" id="IPR038109">
    <property type="entry name" value="DNA_bind_recomb_sf"/>
</dbReference>
<evidence type="ECO:0000259" key="2">
    <source>
        <dbReference type="SMART" id="SM00857"/>
    </source>
</evidence>
<dbReference type="PANTHER" id="PTHR30461">
    <property type="entry name" value="DNA-INVERTASE FROM LAMBDOID PROPHAGE"/>
    <property type="match status" value="1"/>
</dbReference>
<protein>
    <recommendedName>
        <fullName evidence="2">Resolvase/invertase-type recombinase catalytic domain-containing protein</fullName>
    </recommendedName>
</protein>
<evidence type="ECO:0000313" key="4">
    <source>
        <dbReference type="Proteomes" id="UP000053923"/>
    </source>
</evidence>
<name>A0A0X3UQA0_9ACTN</name>
<evidence type="ECO:0000256" key="1">
    <source>
        <dbReference type="SAM" id="Coils"/>
    </source>
</evidence>
<gene>
    <name evidence="3" type="ORF">ADL12_20605</name>
</gene>
<organism evidence="3 4">
    <name type="scientific">Streptomyces regalis</name>
    <dbReference type="NCBI Taxonomy" id="68262"/>
    <lineage>
        <taxon>Bacteria</taxon>
        <taxon>Bacillati</taxon>
        <taxon>Actinomycetota</taxon>
        <taxon>Actinomycetes</taxon>
        <taxon>Kitasatosporales</taxon>
        <taxon>Streptomycetaceae</taxon>
        <taxon>Streptomyces</taxon>
    </lineage>
</organism>
<dbReference type="PANTHER" id="PTHR30461:SF23">
    <property type="entry name" value="DNA RECOMBINASE-RELATED"/>
    <property type="match status" value="1"/>
</dbReference>
<feature type="domain" description="Resolvase/invertase-type recombinase catalytic" evidence="2">
    <location>
        <begin position="14"/>
        <end position="179"/>
    </location>
</feature>
<dbReference type="SMART" id="SM00857">
    <property type="entry name" value="Resolvase"/>
    <property type="match status" value="1"/>
</dbReference>
<dbReference type="SUPFAM" id="SSF53041">
    <property type="entry name" value="Resolvase-like"/>
    <property type="match status" value="1"/>
</dbReference>
<dbReference type="GO" id="GO:0003677">
    <property type="term" value="F:DNA binding"/>
    <property type="evidence" value="ECO:0007669"/>
    <property type="project" value="InterPro"/>
</dbReference>
<dbReference type="Gene3D" id="3.90.1750.20">
    <property type="entry name" value="Putative Large Serine Recombinase, Chain B, Domain 2"/>
    <property type="match status" value="1"/>
</dbReference>
<keyword evidence="4" id="KW-1185">Reference proteome</keyword>
<evidence type="ECO:0000313" key="3">
    <source>
        <dbReference type="EMBL" id="KUL34769.1"/>
    </source>
</evidence>
<proteinExistence type="predicted"/>
<comment type="caution">
    <text evidence="3">The sequence shown here is derived from an EMBL/GenBank/DDBJ whole genome shotgun (WGS) entry which is preliminary data.</text>
</comment>
<keyword evidence="1" id="KW-0175">Coiled coil</keyword>